<dbReference type="Pfam" id="PF01556">
    <property type="entry name" value="DnaJ_C"/>
    <property type="match status" value="1"/>
</dbReference>
<proteinExistence type="predicted"/>
<protein>
    <recommendedName>
        <fullName evidence="6">Chaperone DnaJ C-terminal domain-containing protein</fullName>
    </recommendedName>
</protein>
<evidence type="ECO:0000256" key="3">
    <source>
        <dbReference type="ARBA" id="ARBA00022771"/>
    </source>
</evidence>
<evidence type="ECO:0000256" key="2">
    <source>
        <dbReference type="ARBA" id="ARBA00022737"/>
    </source>
</evidence>
<keyword evidence="2" id="KW-0677">Repeat</keyword>
<keyword evidence="5" id="KW-0143">Chaperone</keyword>
<dbReference type="InterPro" id="IPR008971">
    <property type="entry name" value="HSP40/DnaJ_pept-bd"/>
</dbReference>
<dbReference type="GO" id="GO:0042026">
    <property type="term" value="P:protein refolding"/>
    <property type="evidence" value="ECO:0007669"/>
    <property type="project" value="TreeGrafter"/>
</dbReference>
<dbReference type="InterPro" id="IPR036410">
    <property type="entry name" value="HSP_DnaJ_Cys-rich_dom_sf"/>
</dbReference>
<evidence type="ECO:0000256" key="5">
    <source>
        <dbReference type="ARBA" id="ARBA00023186"/>
    </source>
</evidence>
<dbReference type="GO" id="GO:0008270">
    <property type="term" value="F:zinc ion binding"/>
    <property type="evidence" value="ECO:0007669"/>
    <property type="project" value="UniProtKB-KW"/>
</dbReference>
<reference evidence="7" key="1">
    <citation type="journal article" date="2014" name="Front. Microbiol.">
        <title>High frequency of phylogenetically diverse reductive dehalogenase-homologous genes in deep subseafloor sedimentary metagenomes.</title>
        <authorList>
            <person name="Kawai M."/>
            <person name="Futagami T."/>
            <person name="Toyoda A."/>
            <person name="Takaki Y."/>
            <person name="Nishi S."/>
            <person name="Hori S."/>
            <person name="Arai W."/>
            <person name="Tsubouchi T."/>
            <person name="Morono Y."/>
            <person name="Uchiyama I."/>
            <person name="Ito T."/>
            <person name="Fujiyama A."/>
            <person name="Inagaki F."/>
            <person name="Takami H."/>
        </authorList>
    </citation>
    <scope>NUCLEOTIDE SEQUENCE</scope>
    <source>
        <strain evidence="7">Expedition CK06-06</strain>
    </source>
</reference>
<name>X0UV11_9ZZZZ</name>
<dbReference type="SUPFAM" id="SSF49493">
    <property type="entry name" value="HSP40/DnaJ peptide-binding domain"/>
    <property type="match status" value="2"/>
</dbReference>
<keyword evidence="4" id="KW-0862">Zinc</keyword>
<evidence type="ECO:0000256" key="1">
    <source>
        <dbReference type="ARBA" id="ARBA00022723"/>
    </source>
</evidence>
<dbReference type="CDD" id="cd10747">
    <property type="entry name" value="DnaJ_C"/>
    <property type="match status" value="1"/>
</dbReference>
<dbReference type="InterPro" id="IPR002939">
    <property type="entry name" value="DnaJ_C"/>
</dbReference>
<gene>
    <name evidence="7" type="ORF">S01H1_46660</name>
</gene>
<organism evidence="7">
    <name type="scientific">marine sediment metagenome</name>
    <dbReference type="NCBI Taxonomy" id="412755"/>
    <lineage>
        <taxon>unclassified sequences</taxon>
        <taxon>metagenomes</taxon>
        <taxon>ecological metagenomes</taxon>
    </lineage>
</organism>
<keyword evidence="1" id="KW-0479">Metal-binding</keyword>
<dbReference type="GO" id="GO:0051082">
    <property type="term" value="F:unfolded protein binding"/>
    <property type="evidence" value="ECO:0007669"/>
    <property type="project" value="InterPro"/>
</dbReference>
<dbReference type="SUPFAM" id="SSF57938">
    <property type="entry name" value="DnaJ/Hsp40 cysteine-rich domain"/>
    <property type="match status" value="1"/>
</dbReference>
<dbReference type="PANTHER" id="PTHR43096:SF52">
    <property type="entry name" value="DNAJ HOMOLOG 1, MITOCHONDRIAL-RELATED"/>
    <property type="match status" value="1"/>
</dbReference>
<dbReference type="EMBL" id="BARS01029885">
    <property type="protein sequence ID" value="GAG09699.1"/>
    <property type="molecule type" value="Genomic_DNA"/>
</dbReference>
<dbReference type="GO" id="GO:0005737">
    <property type="term" value="C:cytoplasm"/>
    <property type="evidence" value="ECO:0007669"/>
    <property type="project" value="TreeGrafter"/>
</dbReference>
<evidence type="ECO:0000313" key="7">
    <source>
        <dbReference type="EMBL" id="GAG09699.1"/>
    </source>
</evidence>
<sequence length="171" mass="18999">MTICPECQGEGQKPEKPCNVCKGEGRVWGKEAMEIFIPAGVDSNQILRIKNKGNAGRKSGKSGHIFVRILVKRHPVFERRGDDLYTQREISFSQAVLGDNIDVHTLHAKGLSLKVPAGTRSGKIFRISGHGISNFSGLKKGNLYVEIQVSIPKRLNRKQKDLLKQLKQQGL</sequence>
<feature type="domain" description="Chaperone DnaJ C-terminal" evidence="6">
    <location>
        <begin position="30"/>
        <end position="152"/>
    </location>
</feature>
<comment type="caution">
    <text evidence="7">The sequence shown here is derived from an EMBL/GenBank/DDBJ whole genome shotgun (WGS) entry which is preliminary data.</text>
</comment>
<dbReference type="FunFam" id="2.60.260.20:FF:000005">
    <property type="entry name" value="Chaperone protein dnaJ 1, mitochondrial"/>
    <property type="match status" value="1"/>
</dbReference>
<dbReference type="PANTHER" id="PTHR43096">
    <property type="entry name" value="DNAJ HOMOLOG 1, MITOCHONDRIAL-RELATED"/>
    <property type="match status" value="1"/>
</dbReference>
<accession>X0UV11</accession>
<dbReference type="Gene3D" id="2.60.260.20">
    <property type="entry name" value="Urease metallochaperone UreE, N-terminal domain"/>
    <property type="match status" value="2"/>
</dbReference>
<keyword evidence="3" id="KW-0863">Zinc-finger</keyword>
<evidence type="ECO:0000259" key="6">
    <source>
        <dbReference type="Pfam" id="PF01556"/>
    </source>
</evidence>
<evidence type="ECO:0000256" key="4">
    <source>
        <dbReference type="ARBA" id="ARBA00022833"/>
    </source>
</evidence>
<dbReference type="AlphaFoldDB" id="X0UV11"/>